<sequence>MTSRASSFMPADQRKSGFTARQSSSTSPFKPYYQFILRGQDSAEQPTPTLLNPEGSRIPARISAAAMAESED</sequence>
<evidence type="ECO:0000256" key="1">
    <source>
        <dbReference type="SAM" id="MobiDB-lite"/>
    </source>
</evidence>
<name>A0A067NNG9_PLEO1</name>
<evidence type="ECO:0000313" key="2">
    <source>
        <dbReference type="EMBL" id="KDQ29454.1"/>
    </source>
</evidence>
<dbReference type="Proteomes" id="UP000027073">
    <property type="component" value="Unassembled WGS sequence"/>
</dbReference>
<dbReference type="EMBL" id="KL198007">
    <property type="protein sequence ID" value="KDQ29454.1"/>
    <property type="molecule type" value="Genomic_DNA"/>
</dbReference>
<protein>
    <submittedName>
        <fullName evidence="2">Uncharacterized protein</fullName>
    </submittedName>
</protein>
<gene>
    <name evidence="2" type="ORF">PLEOSDRAFT_1076195</name>
</gene>
<dbReference type="VEuPathDB" id="FungiDB:PLEOSDRAFT_1076195"/>
<dbReference type="HOGENOM" id="CLU_2723250_0_0_1"/>
<feature type="region of interest" description="Disordered" evidence="1">
    <location>
        <begin position="1"/>
        <end position="72"/>
    </location>
</feature>
<dbReference type="InParanoid" id="A0A067NNG9"/>
<evidence type="ECO:0000313" key="3">
    <source>
        <dbReference type="Proteomes" id="UP000027073"/>
    </source>
</evidence>
<organism evidence="2 3">
    <name type="scientific">Pleurotus ostreatus (strain PC15)</name>
    <name type="common">Oyster mushroom</name>
    <dbReference type="NCBI Taxonomy" id="1137138"/>
    <lineage>
        <taxon>Eukaryota</taxon>
        <taxon>Fungi</taxon>
        <taxon>Dikarya</taxon>
        <taxon>Basidiomycota</taxon>
        <taxon>Agaricomycotina</taxon>
        <taxon>Agaricomycetes</taxon>
        <taxon>Agaricomycetidae</taxon>
        <taxon>Agaricales</taxon>
        <taxon>Pleurotineae</taxon>
        <taxon>Pleurotaceae</taxon>
        <taxon>Pleurotus</taxon>
    </lineage>
</organism>
<dbReference type="AlphaFoldDB" id="A0A067NNG9"/>
<reference evidence="3" key="1">
    <citation type="journal article" date="2014" name="Proc. Natl. Acad. Sci. U.S.A.">
        <title>Extensive sampling of basidiomycete genomes demonstrates inadequacy of the white-rot/brown-rot paradigm for wood decay fungi.</title>
        <authorList>
            <person name="Riley R."/>
            <person name="Salamov A.A."/>
            <person name="Brown D.W."/>
            <person name="Nagy L.G."/>
            <person name="Floudas D."/>
            <person name="Held B.W."/>
            <person name="Levasseur A."/>
            <person name="Lombard V."/>
            <person name="Morin E."/>
            <person name="Otillar R."/>
            <person name="Lindquist E.A."/>
            <person name="Sun H."/>
            <person name="LaButti K.M."/>
            <person name="Schmutz J."/>
            <person name="Jabbour D."/>
            <person name="Luo H."/>
            <person name="Baker S.E."/>
            <person name="Pisabarro A.G."/>
            <person name="Walton J.D."/>
            <person name="Blanchette R.A."/>
            <person name="Henrissat B."/>
            <person name="Martin F."/>
            <person name="Cullen D."/>
            <person name="Hibbett D.S."/>
            <person name="Grigoriev I.V."/>
        </authorList>
    </citation>
    <scope>NUCLEOTIDE SEQUENCE [LARGE SCALE GENOMIC DNA]</scope>
    <source>
        <strain evidence="3">PC15</strain>
    </source>
</reference>
<feature type="compositionally biased region" description="Polar residues" evidence="1">
    <location>
        <begin position="19"/>
        <end position="28"/>
    </location>
</feature>
<proteinExistence type="predicted"/>
<accession>A0A067NNG9</accession>